<dbReference type="InterPro" id="IPR036728">
    <property type="entry name" value="PBP_GOBP_sf"/>
</dbReference>
<dbReference type="Proteomes" id="UP000826195">
    <property type="component" value="Unassembled WGS sequence"/>
</dbReference>
<gene>
    <name evidence="2" type="ORF">KQX54_007272</name>
</gene>
<evidence type="ECO:0000313" key="3">
    <source>
        <dbReference type="Proteomes" id="UP000826195"/>
    </source>
</evidence>
<dbReference type="SUPFAM" id="SSF47565">
    <property type="entry name" value="Insect pheromone/odorant-binding proteins"/>
    <property type="match status" value="1"/>
</dbReference>
<dbReference type="CDD" id="cd23992">
    <property type="entry name" value="PBP_GOBP"/>
    <property type="match status" value="1"/>
</dbReference>
<dbReference type="EMBL" id="JAHXZJ010001119">
    <property type="protein sequence ID" value="KAH0554052.1"/>
    <property type="molecule type" value="Genomic_DNA"/>
</dbReference>
<dbReference type="GO" id="GO:0005549">
    <property type="term" value="F:odorant binding"/>
    <property type="evidence" value="ECO:0007669"/>
    <property type="project" value="InterPro"/>
</dbReference>
<accession>A0AAV7ILM1</accession>
<evidence type="ECO:0000313" key="2">
    <source>
        <dbReference type="EMBL" id="KAH0554052.1"/>
    </source>
</evidence>
<dbReference type="InterPro" id="IPR006170">
    <property type="entry name" value="PBP/GOBP"/>
</dbReference>
<reference evidence="2 3" key="1">
    <citation type="journal article" date="2021" name="J. Hered.">
        <title>A chromosome-level genome assembly of the parasitoid wasp, Cotesia glomerata (Hymenoptera: Braconidae).</title>
        <authorList>
            <person name="Pinto B.J."/>
            <person name="Weis J.J."/>
            <person name="Gamble T."/>
            <person name="Ode P.J."/>
            <person name="Paul R."/>
            <person name="Zaspel J.M."/>
        </authorList>
    </citation>
    <scope>NUCLEOTIDE SEQUENCE [LARGE SCALE GENOMIC DNA]</scope>
    <source>
        <strain evidence="2">CgM1</strain>
    </source>
</reference>
<protein>
    <submittedName>
        <fullName evidence="2">Uncharacterized protein</fullName>
    </submittedName>
</protein>
<dbReference type="Gene3D" id="1.10.238.20">
    <property type="entry name" value="Pheromone/general odorant binding protein domain"/>
    <property type="match status" value="1"/>
</dbReference>
<keyword evidence="3" id="KW-1185">Reference proteome</keyword>
<name>A0AAV7ILM1_COTGL</name>
<proteinExistence type="predicted"/>
<evidence type="ECO:0000256" key="1">
    <source>
        <dbReference type="SAM" id="SignalP"/>
    </source>
</evidence>
<keyword evidence="1" id="KW-0732">Signal</keyword>
<sequence length="146" mass="16282">MKTITLSVVVILLAVFMTVNADDNAEMAAKLKKIFEKVVSACKDKITPVNFVKMMQNPAAMSSNSELNCFKACAATHIELMKDGKLQIEKFEEHINSFLGDDKKEMAKSMIDATKSCVEEANQSENECDVAGKFEECMKKFNMPQL</sequence>
<comment type="caution">
    <text evidence="2">The sequence shown here is derived from an EMBL/GenBank/DDBJ whole genome shotgun (WGS) entry which is preliminary data.</text>
</comment>
<organism evidence="2 3">
    <name type="scientific">Cotesia glomerata</name>
    <name type="common">Lepidopteran parasitic wasp</name>
    <name type="synonym">Apanteles glomeratus</name>
    <dbReference type="NCBI Taxonomy" id="32391"/>
    <lineage>
        <taxon>Eukaryota</taxon>
        <taxon>Metazoa</taxon>
        <taxon>Ecdysozoa</taxon>
        <taxon>Arthropoda</taxon>
        <taxon>Hexapoda</taxon>
        <taxon>Insecta</taxon>
        <taxon>Pterygota</taxon>
        <taxon>Neoptera</taxon>
        <taxon>Endopterygota</taxon>
        <taxon>Hymenoptera</taxon>
        <taxon>Apocrita</taxon>
        <taxon>Ichneumonoidea</taxon>
        <taxon>Braconidae</taxon>
        <taxon>Microgastrinae</taxon>
        <taxon>Cotesia</taxon>
    </lineage>
</organism>
<feature type="chain" id="PRO_5043843478" evidence="1">
    <location>
        <begin position="22"/>
        <end position="146"/>
    </location>
</feature>
<dbReference type="AlphaFoldDB" id="A0AAV7ILM1"/>
<feature type="signal peptide" evidence="1">
    <location>
        <begin position="1"/>
        <end position="21"/>
    </location>
</feature>
<dbReference type="Pfam" id="PF01395">
    <property type="entry name" value="PBP_GOBP"/>
    <property type="match status" value="1"/>
</dbReference>